<protein>
    <recommendedName>
        <fullName evidence="2">ASCH domain-containing protein</fullName>
    </recommendedName>
</protein>
<evidence type="ECO:0008006" key="2">
    <source>
        <dbReference type="Google" id="ProtNLM"/>
    </source>
</evidence>
<name>A0A6M3M9X3_9ZZZZ</name>
<dbReference type="AlphaFoldDB" id="A0A6M3M9X3"/>
<proteinExistence type="predicted"/>
<gene>
    <name evidence="1" type="ORF">MM171B02188_0010</name>
</gene>
<dbReference type="EMBL" id="MT143722">
    <property type="protein sequence ID" value="QJB01662.1"/>
    <property type="molecule type" value="Genomic_DNA"/>
</dbReference>
<organism evidence="1">
    <name type="scientific">viral metagenome</name>
    <dbReference type="NCBI Taxonomy" id="1070528"/>
    <lineage>
        <taxon>unclassified sequences</taxon>
        <taxon>metagenomes</taxon>
        <taxon>organismal metagenomes</taxon>
    </lineage>
</organism>
<evidence type="ECO:0000313" key="1">
    <source>
        <dbReference type="EMBL" id="QJB01662.1"/>
    </source>
</evidence>
<accession>A0A6M3M9X3</accession>
<sequence>MMQISFSWTTPALFVEDLALRKSETRRDWKAKHAAKFRNGALVQAWDKQARFGGKKVAIIRLTKDPYQEPLCDIPGNAWYREGFEYLQRMCLRVDGVTPWELWSSWKLSDETMWVVEFELVQDLREDIQATEYATPLMVFK</sequence>
<reference evidence="1" key="1">
    <citation type="submission" date="2020-03" db="EMBL/GenBank/DDBJ databases">
        <title>The deep terrestrial virosphere.</title>
        <authorList>
            <person name="Holmfeldt K."/>
            <person name="Nilsson E."/>
            <person name="Simone D."/>
            <person name="Lopez-Fernandez M."/>
            <person name="Wu X."/>
            <person name="de Brujin I."/>
            <person name="Lundin D."/>
            <person name="Andersson A."/>
            <person name="Bertilsson S."/>
            <person name="Dopson M."/>
        </authorList>
    </citation>
    <scope>NUCLEOTIDE SEQUENCE</scope>
    <source>
        <strain evidence="1">MM171B02188</strain>
    </source>
</reference>